<dbReference type="AlphaFoldDB" id="A0A395RGK2"/>
<dbReference type="InterPro" id="IPR036770">
    <property type="entry name" value="Ankyrin_rpt-contain_sf"/>
</dbReference>
<accession>A0A395RGK2</accession>
<evidence type="ECO:0000313" key="4">
    <source>
        <dbReference type="Proteomes" id="UP000266152"/>
    </source>
</evidence>
<name>A0A395RGK2_FUSSP</name>
<sequence>MMPQSLDTIPNELLDSILDQLCIGDVINLWKANNDMSHRMSSRLFGNPSALNRVMIWACKHGDGDVVRTAISHGAHPSHILVSPRDKHSPPLPKPSNNQPPVKEFYASTLYMVVLRDHGDALDVLLENGAEFKSLGPKEKKKLIDHFLQKKRWDTLRKLIKAGLVSWTVDNLDISRCFITYIRAGTPIDILRSMAQGQNLDVVMQSEPNEAISPLSVAIDLGRDDVVDMLLKEGASIHGYIDCSSPSGKGSERRDETYYHRPHHIPIFAAARYMAHINQRAPALLCHSILGHHFTTSPLLTYVEDIAGFPVETELDPLAAIRYLMSYGADIQPREPENTEKWWCCVPRTWFSFQADELCQPLSIIEILLEQSSGVERADSIVLNFSFDSVVTLRPLPHDDENHPDTVPMWWSIVQQLWDKLDKVHGHNYAWIEHSLRLGQEVKDLIATGLEAQSQKDKLLYLSFIERRCLFYSQHYATLDRLSLERQVRLGADINAFAGPNGETILFHVCDQINNAFVKAETEAIDDYYRYPEMEPIFKTKLRELVLSLINMGADPRMPVDDLTSYHVLKRDINKAKQRHREYLVDLTLEIEEARHGFLENESTPSLFTERADILDLAMECRDGVQLYSPGEISVWMD</sequence>
<evidence type="ECO:0000256" key="1">
    <source>
        <dbReference type="PROSITE-ProRule" id="PRU00023"/>
    </source>
</evidence>
<dbReference type="InterPro" id="IPR002110">
    <property type="entry name" value="Ankyrin_rpt"/>
</dbReference>
<dbReference type="EMBL" id="PXOF01000229">
    <property type="protein sequence ID" value="RGP59217.1"/>
    <property type="molecule type" value="Genomic_DNA"/>
</dbReference>
<dbReference type="SUPFAM" id="SSF48403">
    <property type="entry name" value="Ankyrin repeat"/>
    <property type="match status" value="1"/>
</dbReference>
<feature type="repeat" description="ANK" evidence="1">
    <location>
        <begin position="210"/>
        <end position="238"/>
    </location>
</feature>
<keyword evidence="4" id="KW-1185">Reference proteome</keyword>
<protein>
    <submittedName>
        <fullName evidence="3">Ankyrin repeat-containing domain protein</fullName>
    </submittedName>
</protein>
<gene>
    <name evidence="3" type="ORF">FSPOR_11510</name>
</gene>
<evidence type="ECO:0000313" key="3">
    <source>
        <dbReference type="EMBL" id="RGP59217.1"/>
    </source>
</evidence>
<dbReference type="STRING" id="5514.A0A395RGK2"/>
<reference evidence="3 4" key="1">
    <citation type="journal article" date="2018" name="PLoS Pathog.">
        <title>Evolution of structural diversity of trichothecenes, a family of toxins produced by plant pathogenic and entomopathogenic fungi.</title>
        <authorList>
            <person name="Proctor R.H."/>
            <person name="McCormick S.P."/>
            <person name="Kim H.S."/>
            <person name="Cardoza R.E."/>
            <person name="Stanley A.M."/>
            <person name="Lindo L."/>
            <person name="Kelly A."/>
            <person name="Brown D.W."/>
            <person name="Lee T."/>
            <person name="Vaughan M.M."/>
            <person name="Alexander N.J."/>
            <person name="Busman M."/>
            <person name="Gutierrez S."/>
        </authorList>
    </citation>
    <scope>NUCLEOTIDE SEQUENCE [LARGE SCALE GENOMIC DNA]</scope>
    <source>
        <strain evidence="3 4">NRRL 3299</strain>
    </source>
</reference>
<organism evidence="3 4">
    <name type="scientific">Fusarium sporotrichioides</name>
    <dbReference type="NCBI Taxonomy" id="5514"/>
    <lineage>
        <taxon>Eukaryota</taxon>
        <taxon>Fungi</taxon>
        <taxon>Dikarya</taxon>
        <taxon>Ascomycota</taxon>
        <taxon>Pezizomycotina</taxon>
        <taxon>Sordariomycetes</taxon>
        <taxon>Hypocreomycetidae</taxon>
        <taxon>Hypocreales</taxon>
        <taxon>Nectriaceae</taxon>
        <taxon>Fusarium</taxon>
    </lineage>
</organism>
<dbReference type="Proteomes" id="UP000266152">
    <property type="component" value="Unassembled WGS sequence"/>
</dbReference>
<dbReference type="SMART" id="SM00248">
    <property type="entry name" value="ANK"/>
    <property type="match status" value="4"/>
</dbReference>
<comment type="caution">
    <text evidence="3">The sequence shown here is derived from an EMBL/GenBank/DDBJ whole genome shotgun (WGS) entry which is preliminary data.</text>
</comment>
<proteinExistence type="predicted"/>
<dbReference type="PROSITE" id="PS50088">
    <property type="entry name" value="ANK_REPEAT"/>
    <property type="match status" value="1"/>
</dbReference>
<dbReference type="Gene3D" id="1.25.40.20">
    <property type="entry name" value="Ankyrin repeat-containing domain"/>
    <property type="match status" value="1"/>
</dbReference>
<evidence type="ECO:0000256" key="2">
    <source>
        <dbReference type="SAM" id="MobiDB-lite"/>
    </source>
</evidence>
<keyword evidence="1" id="KW-0040">ANK repeat</keyword>
<feature type="region of interest" description="Disordered" evidence="2">
    <location>
        <begin position="78"/>
        <end position="99"/>
    </location>
</feature>
<dbReference type="PROSITE" id="PS50297">
    <property type="entry name" value="ANK_REP_REGION"/>
    <property type="match status" value="1"/>
</dbReference>